<evidence type="ECO:0000313" key="3">
    <source>
        <dbReference type="Proteomes" id="UP000016521"/>
    </source>
</evidence>
<keyword evidence="3" id="KW-1185">Reference proteome</keyword>
<keyword evidence="1" id="KW-0472">Membrane</keyword>
<proteinExistence type="predicted"/>
<protein>
    <submittedName>
        <fullName evidence="2">Uncharacterized protein</fullName>
    </submittedName>
</protein>
<evidence type="ECO:0000313" key="2">
    <source>
        <dbReference type="EMBL" id="ATD09879.1"/>
    </source>
</evidence>
<accession>A0ABM6NLV9</accession>
<evidence type="ECO:0000256" key="1">
    <source>
        <dbReference type="SAM" id="Phobius"/>
    </source>
</evidence>
<reference evidence="2 3" key="1">
    <citation type="submission" date="2015-06" db="EMBL/GenBank/DDBJ databases">
        <authorList>
            <person name="Xie B.-B."/>
            <person name="Rong J.-C."/>
            <person name="Qin Q.-L."/>
            <person name="Zhang Y.-Z."/>
        </authorList>
    </citation>
    <scope>NUCLEOTIDE SEQUENCE [LARGE SCALE GENOMIC DNA]</scope>
    <source>
        <strain evidence="2 3">JCM 20779</strain>
    </source>
</reference>
<feature type="transmembrane region" description="Helical" evidence="1">
    <location>
        <begin position="120"/>
        <end position="140"/>
    </location>
</feature>
<feature type="transmembrane region" description="Helical" evidence="1">
    <location>
        <begin position="95"/>
        <end position="114"/>
    </location>
</feature>
<keyword evidence="1" id="KW-1133">Transmembrane helix</keyword>
<sequence>MKPKNGKVTAGYFLSKLFLISTFSIKDSPMNQALKFLLSIIIVVVTFVVSATLAGMLAEYAGWWKKPVIGGVAAACVVLSGYISAPVYKLYSAAVWLLIGAGAAWVMSSVFMYAEDADTSVPLYVTYASGVVALVLCWGLERRKVV</sequence>
<name>A0ABM6NLV9_PSEO7</name>
<organism evidence="2 3">
    <name type="scientific">Pseudoalteromonas piscicida</name>
    <dbReference type="NCBI Taxonomy" id="43662"/>
    <lineage>
        <taxon>Bacteria</taxon>
        <taxon>Pseudomonadati</taxon>
        <taxon>Pseudomonadota</taxon>
        <taxon>Gammaproteobacteria</taxon>
        <taxon>Alteromonadales</taxon>
        <taxon>Pseudoalteromonadaceae</taxon>
        <taxon>Pseudoalteromonas</taxon>
    </lineage>
</organism>
<dbReference type="Proteomes" id="UP000016521">
    <property type="component" value="Chromosome II"/>
</dbReference>
<gene>
    <name evidence="2" type="ORF">PPIS_b0786</name>
</gene>
<feature type="transmembrane region" description="Helical" evidence="1">
    <location>
        <begin position="36"/>
        <end position="56"/>
    </location>
</feature>
<feature type="transmembrane region" description="Helical" evidence="1">
    <location>
        <begin position="68"/>
        <end position="88"/>
    </location>
</feature>
<keyword evidence="1" id="KW-0812">Transmembrane</keyword>
<dbReference type="EMBL" id="CP011925">
    <property type="protein sequence ID" value="ATD09879.1"/>
    <property type="molecule type" value="Genomic_DNA"/>
</dbReference>